<dbReference type="AlphaFoldDB" id="A0A067RDF8"/>
<protein>
    <submittedName>
        <fullName evidence="1">Uncharacterized protein</fullName>
    </submittedName>
</protein>
<accession>A0A067RDF8</accession>
<evidence type="ECO:0000313" key="1">
    <source>
        <dbReference type="EMBL" id="KDR17972.1"/>
    </source>
</evidence>
<organism evidence="1 2">
    <name type="scientific">Zootermopsis nevadensis</name>
    <name type="common">Dampwood termite</name>
    <dbReference type="NCBI Taxonomy" id="136037"/>
    <lineage>
        <taxon>Eukaryota</taxon>
        <taxon>Metazoa</taxon>
        <taxon>Ecdysozoa</taxon>
        <taxon>Arthropoda</taxon>
        <taxon>Hexapoda</taxon>
        <taxon>Insecta</taxon>
        <taxon>Pterygota</taxon>
        <taxon>Neoptera</taxon>
        <taxon>Polyneoptera</taxon>
        <taxon>Dictyoptera</taxon>
        <taxon>Blattodea</taxon>
        <taxon>Blattoidea</taxon>
        <taxon>Termitoidae</taxon>
        <taxon>Termopsidae</taxon>
        <taxon>Zootermopsis</taxon>
    </lineage>
</organism>
<evidence type="ECO:0000313" key="2">
    <source>
        <dbReference type="Proteomes" id="UP000027135"/>
    </source>
</evidence>
<keyword evidence="2" id="KW-1185">Reference proteome</keyword>
<proteinExistence type="predicted"/>
<dbReference type="InParanoid" id="A0A067RDF8"/>
<name>A0A067RDF8_ZOONE</name>
<sequence length="47" mass="5075">MMVVGDDFYLGSQTQVSPCGITVNKGAQEKCYGDSIVCCENVKLMPD</sequence>
<gene>
    <name evidence="1" type="ORF">L798_08076</name>
</gene>
<reference evidence="1 2" key="1">
    <citation type="journal article" date="2014" name="Nat. Commun.">
        <title>Molecular traces of alternative social organization in a termite genome.</title>
        <authorList>
            <person name="Terrapon N."/>
            <person name="Li C."/>
            <person name="Robertson H.M."/>
            <person name="Ji L."/>
            <person name="Meng X."/>
            <person name="Booth W."/>
            <person name="Chen Z."/>
            <person name="Childers C.P."/>
            <person name="Glastad K.M."/>
            <person name="Gokhale K."/>
            <person name="Gowin J."/>
            <person name="Gronenberg W."/>
            <person name="Hermansen R.A."/>
            <person name="Hu H."/>
            <person name="Hunt B.G."/>
            <person name="Huylmans A.K."/>
            <person name="Khalil S.M."/>
            <person name="Mitchell R.D."/>
            <person name="Munoz-Torres M.C."/>
            <person name="Mustard J.A."/>
            <person name="Pan H."/>
            <person name="Reese J.T."/>
            <person name="Scharf M.E."/>
            <person name="Sun F."/>
            <person name="Vogel H."/>
            <person name="Xiao J."/>
            <person name="Yang W."/>
            <person name="Yang Z."/>
            <person name="Yang Z."/>
            <person name="Zhou J."/>
            <person name="Zhu J."/>
            <person name="Brent C.S."/>
            <person name="Elsik C.G."/>
            <person name="Goodisman M.A."/>
            <person name="Liberles D.A."/>
            <person name="Roe R.M."/>
            <person name="Vargo E.L."/>
            <person name="Vilcinskas A."/>
            <person name="Wang J."/>
            <person name="Bornberg-Bauer E."/>
            <person name="Korb J."/>
            <person name="Zhang G."/>
            <person name="Liebig J."/>
        </authorList>
    </citation>
    <scope>NUCLEOTIDE SEQUENCE [LARGE SCALE GENOMIC DNA]</scope>
    <source>
        <tissue evidence="1">Whole organism</tissue>
    </source>
</reference>
<dbReference type="EMBL" id="KK852710">
    <property type="protein sequence ID" value="KDR17972.1"/>
    <property type="molecule type" value="Genomic_DNA"/>
</dbReference>
<dbReference type="Proteomes" id="UP000027135">
    <property type="component" value="Unassembled WGS sequence"/>
</dbReference>